<proteinExistence type="predicted"/>
<sequence>MAIKNTKKARSAPLVDHENQSPVLNELSHPNRKRTHCDTEPDSPSTSRRDRMEKARTPSTRRNGFSPDSNLRQLLNTPNMRTPESVPKKEPESPSKTDTRIAGMDGSSELSPIVASTTPEIVDPASTTAPTKDAAIRSLLDLPRMDQRQTAKTDEPSTLVTPMPRHDPNDSPLMTQLKLHLTYALHKLARNALATNPVPSP</sequence>
<dbReference type="AlphaFoldDB" id="A0A7I4Y2S9"/>
<feature type="compositionally biased region" description="Polar residues" evidence="1">
    <location>
        <begin position="108"/>
        <end position="130"/>
    </location>
</feature>
<feature type="region of interest" description="Disordered" evidence="1">
    <location>
        <begin position="1"/>
        <end position="173"/>
    </location>
</feature>
<keyword evidence="2" id="KW-1185">Reference proteome</keyword>
<reference evidence="3" key="1">
    <citation type="submission" date="2020-12" db="UniProtKB">
        <authorList>
            <consortium name="WormBaseParasite"/>
        </authorList>
    </citation>
    <scope>IDENTIFICATION</scope>
    <source>
        <strain evidence="3">MHco3</strain>
    </source>
</reference>
<name>A0A7I4Y2S9_HAECO</name>
<feature type="compositionally biased region" description="Polar residues" evidence="1">
    <location>
        <begin position="57"/>
        <end position="82"/>
    </location>
</feature>
<dbReference type="OMA" id="AYAFFEM"/>
<dbReference type="WBParaSite" id="HCON_00043760-00001">
    <property type="protein sequence ID" value="HCON_00043760-00001"/>
    <property type="gene ID" value="HCON_00043760"/>
</dbReference>
<accession>A0A7I4Y2S9</accession>
<feature type="compositionally biased region" description="Basic and acidic residues" evidence="1">
    <location>
        <begin position="47"/>
        <end position="56"/>
    </location>
</feature>
<feature type="compositionally biased region" description="Basic and acidic residues" evidence="1">
    <location>
        <begin position="143"/>
        <end position="155"/>
    </location>
</feature>
<evidence type="ECO:0000313" key="2">
    <source>
        <dbReference type="Proteomes" id="UP000025227"/>
    </source>
</evidence>
<feature type="compositionally biased region" description="Basic residues" evidence="1">
    <location>
        <begin position="1"/>
        <end position="10"/>
    </location>
</feature>
<evidence type="ECO:0000256" key="1">
    <source>
        <dbReference type="SAM" id="MobiDB-lite"/>
    </source>
</evidence>
<dbReference type="OrthoDB" id="5876975at2759"/>
<feature type="compositionally biased region" description="Basic and acidic residues" evidence="1">
    <location>
        <begin position="86"/>
        <end position="99"/>
    </location>
</feature>
<organism evidence="2 3">
    <name type="scientific">Haemonchus contortus</name>
    <name type="common">Barber pole worm</name>
    <dbReference type="NCBI Taxonomy" id="6289"/>
    <lineage>
        <taxon>Eukaryota</taxon>
        <taxon>Metazoa</taxon>
        <taxon>Ecdysozoa</taxon>
        <taxon>Nematoda</taxon>
        <taxon>Chromadorea</taxon>
        <taxon>Rhabditida</taxon>
        <taxon>Rhabditina</taxon>
        <taxon>Rhabditomorpha</taxon>
        <taxon>Strongyloidea</taxon>
        <taxon>Trichostrongylidae</taxon>
        <taxon>Haemonchus</taxon>
    </lineage>
</organism>
<evidence type="ECO:0000313" key="3">
    <source>
        <dbReference type="WBParaSite" id="HCON_00043760-00001"/>
    </source>
</evidence>
<protein>
    <submittedName>
        <fullName evidence="3">Flocculation protein FLO11-like</fullName>
    </submittedName>
</protein>
<dbReference type="Proteomes" id="UP000025227">
    <property type="component" value="Unplaced"/>
</dbReference>